<dbReference type="OrthoDB" id="9943146at2"/>
<dbReference type="Proteomes" id="UP000483004">
    <property type="component" value="Unassembled WGS sequence"/>
</dbReference>
<evidence type="ECO:0000313" key="3">
    <source>
        <dbReference type="Proteomes" id="UP000483004"/>
    </source>
</evidence>
<keyword evidence="3" id="KW-1185">Reference proteome</keyword>
<proteinExistence type="predicted"/>
<organism evidence="2 3">
    <name type="scientific">Actinomadura montaniterrae</name>
    <dbReference type="NCBI Taxonomy" id="1803903"/>
    <lineage>
        <taxon>Bacteria</taxon>
        <taxon>Bacillati</taxon>
        <taxon>Actinomycetota</taxon>
        <taxon>Actinomycetes</taxon>
        <taxon>Streptosporangiales</taxon>
        <taxon>Thermomonosporaceae</taxon>
        <taxon>Actinomadura</taxon>
    </lineage>
</organism>
<dbReference type="EMBL" id="WBMR01000133">
    <property type="protein sequence ID" value="KAB2370994.1"/>
    <property type="molecule type" value="Genomic_DNA"/>
</dbReference>
<name>A0A6L3VJS2_9ACTN</name>
<dbReference type="AlphaFoldDB" id="A0A6L3VJS2"/>
<feature type="transmembrane region" description="Helical" evidence="1">
    <location>
        <begin position="184"/>
        <end position="203"/>
    </location>
</feature>
<reference evidence="2 3" key="1">
    <citation type="submission" date="2019-09" db="EMBL/GenBank/DDBJ databases">
        <title>Actinomadura physcomitrii sp. nov., a novel actinomycete isolated from moss [Physcomitrium sphaericum (Ludw) Fuernr].</title>
        <authorList>
            <person name="Liu C."/>
            <person name="Zhuang X."/>
        </authorList>
    </citation>
    <scope>NUCLEOTIDE SEQUENCE [LARGE SCALE GENOMIC DNA]</scope>
    <source>
        <strain evidence="2 3">CYP1-1B</strain>
    </source>
</reference>
<keyword evidence="1" id="KW-0472">Membrane</keyword>
<keyword evidence="1" id="KW-1133">Transmembrane helix</keyword>
<evidence type="ECO:0000256" key="1">
    <source>
        <dbReference type="SAM" id="Phobius"/>
    </source>
</evidence>
<protein>
    <submittedName>
        <fullName evidence="2">Uncharacterized protein</fullName>
    </submittedName>
</protein>
<accession>A0A6L3VJS2</accession>
<keyword evidence="1" id="KW-0812">Transmembrane</keyword>
<evidence type="ECO:0000313" key="2">
    <source>
        <dbReference type="EMBL" id="KAB2370994.1"/>
    </source>
</evidence>
<dbReference type="RefSeq" id="WP_151544191.1">
    <property type="nucleotide sequence ID" value="NZ_WBMR01000133.1"/>
</dbReference>
<sequence length="233" mass="25035">MGLLDAVHIGLALAALAMVADALRLRRRLGGLRRLPPVRALHVLDGYRPLVAAGVEVPEDVRRAAASHARERGLGLLDLVPADLPVLQALDLARHAHFEDPSGSGRGAGYALLVAEAVPARLRIDDADLAMLAARLRPDAAPAETVVARVGGRALPPRRRTVRAELAWCGVIVAGLLAEPWMGALLALLYCALPYATFAGTAIRPRDLHVLRLVRTPAELWRAAAPRRRRLRA</sequence>
<gene>
    <name evidence="2" type="ORF">F9B16_33300</name>
</gene>
<comment type="caution">
    <text evidence="2">The sequence shown here is derived from an EMBL/GenBank/DDBJ whole genome shotgun (WGS) entry which is preliminary data.</text>
</comment>